<evidence type="ECO:0000259" key="1">
    <source>
        <dbReference type="PROSITE" id="PS50053"/>
    </source>
</evidence>
<dbReference type="AlphaFoldDB" id="A0A8H5JMP4"/>
<dbReference type="SUPFAM" id="SSF54236">
    <property type="entry name" value="Ubiquitin-like"/>
    <property type="match status" value="1"/>
</dbReference>
<evidence type="ECO:0000313" key="2">
    <source>
        <dbReference type="EMBL" id="KAF5557597.1"/>
    </source>
</evidence>
<reference evidence="2 3" key="1">
    <citation type="submission" date="2020-05" db="EMBL/GenBank/DDBJ databases">
        <title>Identification and distribution of gene clusters putatively required for synthesis of sphingolipid metabolism inhibitors in phylogenetically diverse species of the filamentous fungus Fusarium.</title>
        <authorList>
            <person name="Kim H.-S."/>
            <person name="Busman M."/>
            <person name="Brown D.W."/>
            <person name="Divon H."/>
            <person name="Uhlig S."/>
            <person name="Proctor R.H."/>
        </authorList>
    </citation>
    <scope>NUCLEOTIDE SEQUENCE [LARGE SCALE GENOMIC DNA]</scope>
    <source>
        <strain evidence="2 3">NRRL 25196</strain>
    </source>
</reference>
<gene>
    <name evidence="2" type="ORF">FNAPI_5386</name>
</gene>
<sequence>MLEKLTPWKPRTRVTALSCVEIDDLSISFMRTIRVPDNEEMNALPPSLGKFPLFETDDYADKLPVSMAEKGGILIPMYQREALWIDFESEKRYAIKIFTGNVNAISGEPRVPDAVSAVRRRELLDKGKPIQDYVVTPYQPWIDGVATEPGKVRQFVAMPVGSGGHSVEAQMTGQETIAGLQFEITRLDIPVEKERKITITVKTLTGKSIRVKLSSHHIVYDVKDKIEGIEGIPVDQQRLIFEGKQLEDGLLLMNYDIGEGSLLHLVLKLRGGGPSLPPKPETEKAEMTLAAGGAIQQNIVSIPHRQFRKTITVAFNVQLLNSASFSAVTGLAPPPTPASASVYADLGLPFYHLYEEPSLVSGGFSGLKSVAQIDDAPDEALKNLSIIDVKTGEPVVGRDEGNVKAKKARGDDAGHKLGRVGLLDPRAPDLEVRFAWDVEAETDTEI</sequence>
<organism evidence="2 3">
    <name type="scientific">Fusarium napiforme</name>
    <dbReference type="NCBI Taxonomy" id="42672"/>
    <lineage>
        <taxon>Eukaryota</taxon>
        <taxon>Fungi</taxon>
        <taxon>Dikarya</taxon>
        <taxon>Ascomycota</taxon>
        <taxon>Pezizomycotina</taxon>
        <taxon>Sordariomycetes</taxon>
        <taxon>Hypocreomycetidae</taxon>
        <taxon>Hypocreales</taxon>
        <taxon>Nectriaceae</taxon>
        <taxon>Fusarium</taxon>
        <taxon>Fusarium fujikuroi species complex</taxon>
    </lineage>
</organism>
<dbReference type="Proteomes" id="UP000574317">
    <property type="component" value="Unassembled WGS sequence"/>
</dbReference>
<dbReference type="Pfam" id="PF00240">
    <property type="entry name" value="ubiquitin"/>
    <property type="match status" value="1"/>
</dbReference>
<dbReference type="InterPro" id="IPR029071">
    <property type="entry name" value="Ubiquitin-like_domsf"/>
</dbReference>
<dbReference type="InterPro" id="IPR019956">
    <property type="entry name" value="Ubiquitin_dom"/>
</dbReference>
<comment type="caution">
    <text evidence="2">The sequence shown here is derived from an EMBL/GenBank/DDBJ whole genome shotgun (WGS) entry which is preliminary data.</text>
</comment>
<proteinExistence type="predicted"/>
<dbReference type="PANTHER" id="PTHR10666">
    <property type="entry name" value="UBIQUITIN"/>
    <property type="match status" value="1"/>
</dbReference>
<protein>
    <submittedName>
        <fullName evidence="2">Ubiquitin-domain-containing protein</fullName>
    </submittedName>
</protein>
<dbReference type="SMART" id="SM00213">
    <property type="entry name" value="UBQ"/>
    <property type="match status" value="1"/>
</dbReference>
<dbReference type="PROSITE" id="PS50053">
    <property type="entry name" value="UBIQUITIN_2"/>
    <property type="match status" value="1"/>
</dbReference>
<dbReference type="FunFam" id="3.10.20.90:FF:000211">
    <property type="entry name" value="Polyubiquitin 9"/>
    <property type="match status" value="1"/>
</dbReference>
<feature type="domain" description="Ubiquitin-like" evidence="1">
    <location>
        <begin position="197"/>
        <end position="272"/>
    </location>
</feature>
<name>A0A8H5JMP4_9HYPO</name>
<keyword evidence="3" id="KW-1185">Reference proteome</keyword>
<dbReference type="EMBL" id="JAAOAO010000196">
    <property type="protein sequence ID" value="KAF5557597.1"/>
    <property type="molecule type" value="Genomic_DNA"/>
</dbReference>
<accession>A0A8H5JMP4</accession>
<dbReference type="InterPro" id="IPR050158">
    <property type="entry name" value="Ubiquitin_ubiquitin-like"/>
</dbReference>
<dbReference type="InterPro" id="IPR000626">
    <property type="entry name" value="Ubiquitin-like_dom"/>
</dbReference>
<dbReference type="PRINTS" id="PR00348">
    <property type="entry name" value="UBIQUITIN"/>
</dbReference>
<evidence type="ECO:0000313" key="3">
    <source>
        <dbReference type="Proteomes" id="UP000574317"/>
    </source>
</evidence>
<dbReference type="Gene3D" id="3.10.20.90">
    <property type="entry name" value="Phosphatidylinositol 3-kinase Catalytic Subunit, Chain A, domain 1"/>
    <property type="match status" value="1"/>
</dbReference>